<sequence length="334" mass="36879">MREKIGFVPEEASSNRDESLADLLREKDLEENKNYNTDEAIEALTSDLDIETKGKSTSEIADEIEGRLNSSEKNGVLTKISSGKIGRSVRTLMLTASLLTGVGAVERVYAAGAEGSKSEQKIDFNKQAVTEKIRLLMKQAVISGADEEKVNLFIKDALDTAKVYEVNYQGSDAAIKQIDNLYNSVFGVSNTEKIDTEFDKFVKKGDSDFQKHVSEGDSAYDNATKEMSENFEKQKHDEEFKEMDSVGVLSARYDKTVNEKARDGLRKEIVKLALSSKADELKLNSNYSFSVDLLGGVKLEVKFAVDSGGKIEGTITDSKTSEKSELSIEKSELK</sequence>
<reference evidence="3" key="1">
    <citation type="submission" date="2017-09" db="EMBL/GenBank/DDBJ databases">
        <title>Depth-based differentiation of microbial function through sediment-hosted aquifers and enrichment of novel symbionts in the deep terrestrial subsurface.</title>
        <authorList>
            <person name="Probst A.J."/>
            <person name="Ladd B."/>
            <person name="Jarett J.K."/>
            <person name="Geller-Mcgrath D.E."/>
            <person name="Sieber C.M.K."/>
            <person name="Emerson J.B."/>
            <person name="Anantharaman K."/>
            <person name="Thomas B.C."/>
            <person name="Malmstrom R."/>
            <person name="Stieglmeier M."/>
            <person name="Klingl A."/>
            <person name="Woyke T."/>
            <person name="Ryan C.M."/>
            <person name="Banfield J.F."/>
        </authorList>
    </citation>
    <scope>NUCLEOTIDE SEQUENCE [LARGE SCALE GENOMIC DNA]</scope>
</reference>
<dbReference type="AlphaFoldDB" id="A0A2H0YPT1"/>
<gene>
    <name evidence="2" type="ORF">COT26_02915</name>
</gene>
<name>A0A2H0YPT1_9BACT</name>
<dbReference type="Proteomes" id="UP000236845">
    <property type="component" value="Unassembled WGS sequence"/>
</dbReference>
<comment type="caution">
    <text evidence="2">The sequence shown here is derived from an EMBL/GenBank/DDBJ whole genome shotgun (WGS) entry which is preliminary data.</text>
</comment>
<protein>
    <submittedName>
        <fullName evidence="2">Uncharacterized protein</fullName>
    </submittedName>
</protein>
<organism evidence="2 3">
    <name type="scientific">Candidatus Kerfeldbacteria bacterium CG08_land_8_20_14_0_20_43_14</name>
    <dbReference type="NCBI Taxonomy" id="2014246"/>
    <lineage>
        <taxon>Bacteria</taxon>
        <taxon>Candidatus Kerfeldiibacteriota</taxon>
    </lineage>
</organism>
<evidence type="ECO:0000313" key="3">
    <source>
        <dbReference type="Proteomes" id="UP000236845"/>
    </source>
</evidence>
<evidence type="ECO:0000256" key="1">
    <source>
        <dbReference type="SAM" id="MobiDB-lite"/>
    </source>
</evidence>
<dbReference type="EMBL" id="PEXW01000066">
    <property type="protein sequence ID" value="PIS40504.1"/>
    <property type="molecule type" value="Genomic_DNA"/>
</dbReference>
<accession>A0A2H0YPT1</accession>
<proteinExistence type="predicted"/>
<feature type="compositionally biased region" description="Basic and acidic residues" evidence="1">
    <location>
        <begin position="319"/>
        <end position="334"/>
    </location>
</feature>
<evidence type="ECO:0000313" key="2">
    <source>
        <dbReference type="EMBL" id="PIS40504.1"/>
    </source>
</evidence>
<feature type="region of interest" description="Disordered" evidence="1">
    <location>
        <begin position="314"/>
        <end position="334"/>
    </location>
</feature>